<dbReference type="EMBL" id="VRZA01000005">
    <property type="protein sequence ID" value="TXS91845.1"/>
    <property type="molecule type" value="Genomic_DNA"/>
</dbReference>
<dbReference type="FunFam" id="3.40.640.10:FF:000014">
    <property type="entry name" value="Adenosylmethionine-8-amino-7-oxononanoate aminotransferase, probable"/>
    <property type="match status" value="1"/>
</dbReference>
<accession>A0A5C8ZTP8</accession>
<keyword evidence="3 7" id="KW-0032">Aminotransferase</keyword>
<evidence type="ECO:0000313" key="7">
    <source>
        <dbReference type="EMBL" id="TXS91845.1"/>
    </source>
</evidence>
<evidence type="ECO:0000256" key="4">
    <source>
        <dbReference type="ARBA" id="ARBA00022679"/>
    </source>
</evidence>
<dbReference type="GO" id="GO:0030170">
    <property type="term" value="F:pyridoxal phosphate binding"/>
    <property type="evidence" value="ECO:0007669"/>
    <property type="project" value="InterPro"/>
</dbReference>
<dbReference type="PANTHER" id="PTHR43094:SF1">
    <property type="entry name" value="AMINOTRANSFERASE CLASS-III"/>
    <property type="match status" value="1"/>
</dbReference>
<dbReference type="InterPro" id="IPR015424">
    <property type="entry name" value="PyrdxlP-dep_Trfase"/>
</dbReference>
<dbReference type="AlphaFoldDB" id="A0A5C8ZTP8"/>
<proteinExistence type="inferred from homology"/>
<protein>
    <submittedName>
        <fullName evidence="7">Aminotransferase class III-fold pyridoxal phosphate-dependent enzyme</fullName>
    </submittedName>
</protein>
<dbReference type="PANTHER" id="PTHR43094">
    <property type="entry name" value="AMINOTRANSFERASE"/>
    <property type="match status" value="1"/>
</dbReference>
<keyword evidence="4 7" id="KW-0808">Transferase</keyword>
<dbReference type="GO" id="GO:0008483">
    <property type="term" value="F:transaminase activity"/>
    <property type="evidence" value="ECO:0007669"/>
    <property type="project" value="UniProtKB-KW"/>
</dbReference>
<dbReference type="RefSeq" id="WP_148069085.1">
    <property type="nucleotide sequence ID" value="NZ_VRZA01000005.1"/>
</dbReference>
<dbReference type="GO" id="GO:0005829">
    <property type="term" value="C:cytosol"/>
    <property type="evidence" value="ECO:0007669"/>
    <property type="project" value="TreeGrafter"/>
</dbReference>
<reference evidence="7 8" key="1">
    <citation type="submission" date="2019-08" db="EMBL/GenBank/DDBJ databases">
        <title>Parahaliea maris sp. nov., isolated from the surface seawater.</title>
        <authorList>
            <person name="Liu Y."/>
        </authorList>
    </citation>
    <scope>NUCLEOTIDE SEQUENCE [LARGE SCALE GENOMIC DNA]</scope>
    <source>
        <strain evidence="7 8">HSLHS9</strain>
    </source>
</reference>
<dbReference type="PROSITE" id="PS00600">
    <property type="entry name" value="AA_TRANSFER_CLASS_3"/>
    <property type="match status" value="1"/>
</dbReference>
<dbReference type="Proteomes" id="UP000321039">
    <property type="component" value="Unassembled WGS sequence"/>
</dbReference>
<comment type="caution">
    <text evidence="7">The sequence shown here is derived from an EMBL/GenBank/DDBJ whole genome shotgun (WGS) entry which is preliminary data.</text>
</comment>
<dbReference type="Gene3D" id="3.90.1150.10">
    <property type="entry name" value="Aspartate Aminotransferase, domain 1"/>
    <property type="match status" value="1"/>
</dbReference>
<dbReference type="InterPro" id="IPR049704">
    <property type="entry name" value="Aminotrans_3_PPA_site"/>
</dbReference>
<dbReference type="Pfam" id="PF00202">
    <property type="entry name" value="Aminotran_3"/>
    <property type="match status" value="1"/>
</dbReference>
<gene>
    <name evidence="7" type="ORF">FV139_13985</name>
</gene>
<evidence type="ECO:0000313" key="8">
    <source>
        <dbReference type="Proteomes" id="UP000321039"/>
    </source>
</evidence>
<sequence length="467" mass="51275">MTSNTSTAQQRLIDADHAHLLHPFSSLYSQKNKELAFFESGEGIWLTSASGEKYIDAAGGLWCTNVGYGRQELVDAASSQMSKLCYLHSFSNFTHEPQIELTEKLLSLLPSGFDRIFYGLSGSDANDSNVKLIWRYNNVLGRPEKKKIIARESGYHGSTVTAGSLTGITAAHRAFDIPRPGFLHTVAADWHRRPDHIATEEEFVRYLADELEKLILAEGPDTIAAFFAEPISGSGGIIPPPAGYFEAIDAVLKRYDILMVADEVITGFGRTGTWFASPRYNIKPDLMTLSKGITSGYLPLSASVLSERVSKVLYSEAEADGAFGHGFTASGHPVCTAVAMANIDILEREKLPENAAKVGAYLQNQLREQLGDRPFVSDIRGEGLLMTIEFDKDKETRTPFVQASKAGHFAIQACHDEKLVIRGARGRALAAMAPPLTLTESEADQIVERLLRAFTRIEDAMHKGEFD</sequence>
<evidence type="ECO:0000256" key="1">
    <source>
        <dbReference type="ARBA" id="ARBA00001933"/>
    </source>
</evidence>
<keyword evidence="5 6" id="KW-0663">Pyridoxal phosphate</keyword>
<evidence type="ECO:0000256" key="3">
    <source>
        <dbReference type="ARBA" id="ARBA00022576"/>
    </source>
</evidence>
<dbReference type="InterPro" id="IPR005814">
    <property type="entry name" value="Aminotrans_3"/>
</dbReference>
<dbReference type="PIRSF" id="PIRSF000521">
    <property type="entry name" value="Transaminase_4ab_Lys_Orn"/>
    <property type="match status" value="1"/>
</dbReference>
<comment type="similarity">
    <text evidence="2 6">Belongs to the class-III pyridoxal-phosphate-dependent aminotransferase family.</text>
</comment>
<evidence type="ECO:0000256" key="6">
    <source>
        <dbReference type="RuleBase" id="RU003560"/>
    </source>
</evidence>
<dbReference type="SUPFAM" id="SSF53383">
    <property type="entry name" value="PLP-dependent transferases"/>
    <property type="match status" value="1"/>
</dbReference>
<evidence type="ECO:0000256" key="5">
    <source>
        <dbReference type="ARBA" id="ARBA00022898"/>
    </source>
</evidence>
<dbReference type="InterPro" id="IPR015422">
    <property type="entry name" value="PyrdxlP-dep_Trfase_small"/>
</dbReference>
<dbReference type="InterPro" id="IPR015421">
    <property type="entry name" value="PyrdxlP-dep_Trfase_major"/>
</dbReference>
<dbReference type="Gene3D" id="3.40.640.10">
    <property type="entry name" value="Type I PLP-dependent aspartate aminotransferase-like (Major domain)"/>
    <property type="match status" value="1"/>
</dbReference>
<dbReference type="CDD" id="cd00610">
    <property type="entry name" value="OAT_like"/>
    <property type="match status" value="1"/>
</dbReference>
<name>A0A5C8ZTP8_9GAMM</name>
<organism evidence="7 8">
    <name type="scientific">Parahaliea maris</name>
    <dbReference type="NCBI Taxonomy" id="2716870"/>
    <lineage>
        <taxon>Bacteria</taxon>
        <taxon>Pseudomonadati</taxon>
        <taxon>Pseudomonadota</taxon>
        <taxon>Gammaproteobacteria</taxon>
        <taxon>Cellvibrionales</taxon>
        <taxon>Halieaceae</taxon>
        <taxon>Parahaliea</taxon>
    </lineage>
</organism>
<comment type="cofactor">
    <cofactor evidence="1">
        <name>pyridoxal 5'-phosphate</name>
        <dbReference type="ChEBI" id="CHEBI:597326"/>
    </cofactor>
</comment>
<keyword evidence="8" id="KW-1185">Reference proteome</keyword>
<evidence type="ECO:0000256" key="2">
    <source>
        <dbReference type="ARBA" id="ARBA00008954"/>
    </source>
</evidence>
<dbReference type="NCBIfam" id="NF004767">
    <property type="entry name" value="PRK06105.1"/>
    <property type="match status" value="1"/>
</dbReference>